<evidence type="ECO:0000259" key="1">
    <source>
        <dbReference type="SMART" id="SM00670"/>
    </source>
</evidence>
<feature type="domain" description="PIN" evidence="1">
    <location>
        <begin position="24"/>
        <end position="126"/>
    </location>
</feature>
<name>A0A1I6H7M3_9EURY</name>
<evidence type="ECO:0000313" key="3">
    <source>
        <dbReference type="Proteomes" id="UP000243250"/>
    </source>
</evidence>
<dbReference type="SMART" id="SM00670">
    <property type="entry name" value="PINc"/>
    <property type="match status" value="1"/>
</dbReference>
<dbReference type="EMBL" id="FOYS01000003">
    <property type="protein sequence ID" value="SFR50314.1"/>
    <property type="molecule type" value="Genomic_DNA"/>
</dbReference>
<sequence>MTVNARNRTDADATETADAADATTTVVLDTNALMMPVELDVRVFEELDRLLAARTDLVIPTAVAEELTKLSAGAGAEAVAASVGSDLATDRCRAVDTEATYADDAIVELAERGCDFVVTNDKPLRNRLLERGVRVIGIRGRDKLDITEP</sequence>
<evidence type="ECO:0000313" key="2">
    <source>
        <dbReference type="EMBL" id="SFR50314.1"/>
    </source>
</evidence>
<dbReference type="AlphaFoldDB" id="A0A1I6H7M3"/>
<dbReference type="STRING" id="555875.SAMN04488124_1869"/>
<dbReference type="Gene3D" id="3.40.50.1010">
    <property type="entry name" value="5'-nuclease"/>
    <property type="match status" value="1"/>
</dbReference>
<dbReference type="InterPro" id="IPR041120">
    <property type="entry name" value="PIN_9"/>
</dbReference>
<organism evidence="2 3">
    <name type="scientific">Halogeometricum limi</name>
    <dbReference type="NCBI Taxonomy" id="555875"/>
    <lineage>
        <taxon>Archaea</taxon>
        <taxon>Methanobacteriati</taxon>
        <taxon>Methanobacteriota</taxon>
        <taxon>Stenosarchaea group</taxon>
        <taxon>Halobacteria</taxon>
        <taxon>Halobacteriales</taxon>
        <taxon>Haloferacaceae</taxon>
        <taxon>Halogeometricum</taxon>
    </lineage>
</organism>
<proteinExistence type="predicted"/>
<gene>
    <name evidence="2" type="ORF">SAMN04488124_1869</name>
</gene>
<protein>
    <submittedName>
        <fullName evidence="2">SSU processome protein Utp24</fullName>
    </submittedName>
</protein>
<dbReference type="SUPFAM" id="SSF88723">
    <property type="entry name" value="PIN domain-like"/>
    <property type="match status" value="1"/>
</dbReference>
<accession>A0A1I6H7M3</accession>
<dbReference type="CDD" id="cd09879">
    <property type="entry name" value="PIN_VapC_AF0591-like"/>
    <property type="match status" value="1"/>
</dbReference>
<dbReference type="InterPro" id="IPR002716">
    <property type="entry name" value="PIN_dom"/>
</dbReference>
<dbReference type="Pfam" id="PF18477">
    <property type="entry name" value="PIN_9"/>
    <property type="match status" value="1"/>
</dbReference>
<dbReference type="OrthoDB" id="15280at2157"/>
<keyword evidence="3" id="KW-1185">Reference proteome</keyword>
<reference evidence="3" key="1">
    <citation type="submission" date="2016-10" db="EMBL/GenBank/DDBJ databases">
        <authorList>
            <person name="Varghese N."/>
            <person name="Submissions S."/>
        </authorList>
    </citation>
    <scope>NUCLEOTIDE SEQUENCE [LARGE SCALE GENOMIC DNA]</scope>
    <source>
        <strain evidence="3">CGMCC 1.8711</strain>
    </source>
</reference>
<dbReference type="InterPro" id="IPR029060">
    <property type="entry name" value="PIN-like_dom_sf"/>
</dbReference>
<dbReference type="Proteomes" id="UP000243250">
    <property type="component" value="Unassembled WGS sequence"/>
</dbReference>